<feature type="transmembrane region" description="Helical" evidence="6">
    <location>
        <begin position="149"/>
        <end position="170"/>
    </location>
</feature>
<feature type="transmembrane region" description="Helical" evidence="6">
    <location>
        <begin position="34"/>
        <end position="52"/>
    </location>
</feature>
<sequence length="305" mass="32036">MSPILGLYLTAVLIWGSTWYVIEFQLGAVDPAVSVAYRFGLAAVLLMGWLVARGQKVIPPRHAWRQVALVGAFTFSTNYLLVYLATERLPSGLVAVAGSALSLMNVLNARIFLRQPIRPLVLLGGLVGMSGVVLLFLPELRMDGLTGKAAVGLALVMLSNVSSSLGSIWVQRGAKLGVPLLPATAWSMAFGAVLMVGVALARGAVFSFPASLSYAASLGYLALFGSVIAFLAYFSLIGRIGADRAGYVAVMIPILALIISTVFEGYHWSAAAFIGLALAVAGNLLVLGPKTWRKPEADTAPATAS</sequence>
<dbReference type="InterPro" id="IPR050638">
    <property type="entry name" value="AA-Vitamin_Transporters"/>
</dbReference>
<comment type="subcellular location">
    <subcellularLocation>
        <location evidence="1">Membrane</location>
        <topology evidence="1">Multi-pass membrane protein</topology>
    </subcellularLocation>
</comment>
<accession>A0A248JWD8</accession>
<comment type="similarity">
    <text evidence="2">Belongs to the EamA transporter family.</text>
</comment>
<feature type="transmembrane region" description="Helical" evidence="6">
    <location>
        <begin position="212"/>
        <end position="233"/>
    </location>
</feature>
<evidence type="ECO:0000256" key="6">
    <source>
        <dbReference type="SAM" id="Phobius"/>
    </source>
</evidence>
<keyword evidence="9" id="KW-1185">Reference proteome</keyword>
<evidence type="ECO:0000256" key="2">
    <source>
        <dbReference type="ARBA" id="ARBA00007362"/>
    </source>
</evidence>
<dbReference type="PANTHER" id="PTHR32322:SF2">
    <property type="entry name" value="EAMA DOMAIN-CONTAINING PROTEIN"/>
    <property type="match status" value="1"/>
</dbReference>
<dbReference type="InterPro" id="IPR000620">
    <property type="entry name" value="EamA_dom"/>
</dbReference>
<dbReference type="AlphaFoldDB" id="A0A248JWD8"/>
<protein>
    <submittedName>
        <fullName evidence="8">EamA family transporter</fullName>
    </submittedName>
</protein>
<dbReference type="GO" id="GO:0016020">
    <property type="term" value="C:membrane"/>
    <property type="evidence" value="ECO:0007669"/>
    <property type="project" value="UniProtKB-SubCell"/>
</dbReference>
<evidence type="ECO:0000256" key="1">
    <source>
        <dbReference type="ARBA" id="ARBA00004141"/>
    </source>
</evidence>
<dbReference type="SUPFAM" id="SSF103481">
    <property type="entry name" value="Multidrug resistance efflux transporter EmrE"/>
    <property type="match status" value="2"/>
</dbReference>
<evidence type="ECO:0000256" key="4">
    <source>
        <dbReference type="ARBA" id="ARBA00022989"/>
    </source>
</evidence>
<evidence type="ECO:0000313" key="8">
    <source>
        <dbReference type="EMBL" id="ASG23027.1"/>
    </source>
</evidence>
<feature type="domain" description="EamA" evidence="7">
    <location>
        <begin position="152"/>
        <end position="287"/>
    </location>
</feature>
<feature type="transmembrane region" description="Helical" evidence="6">
    <location>
        <begin position="64"/>
        <end position="86"/>
    </location>
</feature>
<feature type="transmembrane region" description="Helical" evidence="6">
    <location>
        <begin position="92"/>
        <end position="113"/>
    </location>
</feature>
<dbReference type="PANTHER" id="PTHR32322">
    <property type="entry name" value="INNER MEMBRANE TRANSPORTER"/>
    <property type="match status" value="1"/>
</dbReference>
<evidence type="ECO:0000259" key="7">
    <source>
        <dbReference type="Pfam" id="PF00892"/>
    </source>
</evidence>
<feature type="transmembrane region" description="Helical" evidence="6">
    <location>
        <begin position="245"/>
        <end position="263"/>
    </location>
</feature>
<dbReference type="RefSeq" id="WP_088873565.1">
    <property type="nucleotide sequence ID" value="NZ_CP022111.1"/>
</dbReference>
<gene>
    <name evidence="8" type="ORF">Y958_19350</name>
</gene>
<dbReference type="InterPro" id="IPR037185">
    <property type="entry name" value="EmrE-like"/>
</dbReference>
<evidence type="ECO:0000256" key="3">
    <source>
        <dbReference type="ARBA" id="ARBA00022692"/>
    </source>
</evidence>
<feature type="transmembrane region" description="Helical" evidence="6">
    <location>
        <begin position="269"/>
        <end position="287"/>
    </location>
</feature>
<dbReference type="EMBL" id="CP022111">
    <property type="protein sequence ID" value="ASG23027.1"/>
    <property type="molecule type" value="Genomic_DNA"/>
</dbReference>
<evidence type="ECO:0000313" key="9">
    <source>
        <dbReference type="Proteomes" id="UP000197153"/>
    </source>
</evidence>
<dbReference type="Pfam" id="PF00892">
    <property type="entry name" value="EamA"/>
    <property type="match status" value="2"/>
</dbReference>
<name>A0A248JWD8_9PROT</name>
<keyword evidence="4 6" id="KW-1133">Transmembrane helix</keyword>
<organism evidence="8 9">
    <name type="scientific">Nitrospirillum viridazoti CBAmc</name>
    <dbReference type="NCBI Taxonomy" id="1441467"/>
    <lineage>
        <taxon>Bacteria</taxon>
        <taxon>Pseudomonadati</taxon>
        <taxon>Pseudomonadota</taxon>
        <taxon>Alphaproteobacteria</taxon>
        <taxon>Rhodospirillales</taxon>
        <taxon>Azospirillaceae</taxon>
        <taxon>Nitrospirillum</taxon>
        <taxon>Nitrospirillum viridazoti</taxon>
    </lineage>
</organism>
<feature type="transmembrane region" description="Helical" evidence="6">
    <location>
        <begin position="5"/>
        <end position="22"/>
    </location>
</feature>
<dbReference type="KEGG" id="nao:Y958_19350"/>
<feature type="domain" description="EamA" evidence="7">
    <location>
        <begin position="7"/>
        <end position="136"/>
    </location>
</feature>
<keyword evidence="5 6" id="KW-0472">Membrane</keyword>
<feature type="transmembrane region" description="Helical" evidence="6">
    <location>
        <begin position="177"/>
        <end position="200"/>
    </location>
</feature>
<evidence type="ECO:0000256" key="5">
    <source>
        <dbReference type="ARBA" id="ARBA00023136"/>
    </source>
</evidence>
<reference evidence="8 9" key="1">
    <citation type="submission" date="2017-06" db="EMBL/GenBank/DDBJ databases">
        <title>Complete genome sequence of Nitrospirillum amazonense strain CBAmC, an endophytic nitrogen-fixing and plant growth-promoting bacterium, isolated from sugarcane.</title>
        <authorList>
            <person name="Schwab S."/>
            <person name="dos Santos Teixeira K.R."/>
            <person name="Simoes Araujo J.L."/>
            <person name="Soares Vidal M."/>
            <person name="Borges de Freitas H.R."/>
            <person name="Rivello Crivelaro A.L."/>
            <person name="Bueno de Camargo Nunes A."/>
            <person name="dos Santos C.M."/>
            <person name="Palmeira da Silva Rosa D."/>
            <person name="da Silva Padilha D."/>
            <person name="da Silva E."/>
            <person name="Araujo Terra L."/>
            <person name="Soares Mendes V."/>
            <person name="Farinelli L."/>
            <person name="Magalhaes Cruz L."/>
            <person name="Baldani J.I."/>
        </authorList>
    </citation>
    <scope>NUCLEOTIDE SEQUENCE [LARGE SCALE GENOMIC DNA]</scope>
    <source>
        <strain evidence="8 9">CBAmC</strain>
    </source>
</reference>
<proteinExistence type="inferred from homology"/>
<feature type="transmembrane region" description="Helical" evidence="6">
    <location>
        <begin position="120"/>
        <end position="137"/>
    </location>
</feature>
<keyword evidence="3 6" id="KW-0812">Transmembrane</keyword>
<dbReference type="Proteomes" id="UP000197153">
    <property type="component" value="Chromosome 2"/>
</dbReference>